<dbReference type="KEGG" id="vg:26516524"/>
<protein>
    <submittedName>
        <fullName evidence="1">Uncharacterized protein</fullName>
    </submittedName>
</protein>
<dbReference type="OrthoDB" id="36906at10239"/>
<sequence>MTHGATATKEILMAMTLKLNVTFPLSIVVSSETIKDFQEAREEARKILADEKAKGRLKGETKYRVELLAGDKTDEQCFEQIYRQGIRECIKKDLAKEIAGSESRVRVGDVKVAFEAREVPEVELSERWTKTV</sequence>
<dbReference type="GeneID" id="26516524"/>
<proteinExistence type="predicted"/>
<dbReference type="EMBL" id="KU064779">
    <property type="protein sequence ID" value="ALO79987.1"/>
    <property type="molecule type" value="Genomic_DNA"/>
</dbReference>
<keyword evidence="2" id="KW-1185">Reference proteome</keyword>
<accession>A0A0S2MVM7</accession>
<dbReference type="Proteomes" id="UP000203372">
    <property type="component" value="Segment"/>
</dbReference>
<gene>
    <name evidence="1" type="ORF">PPPL1_027</name>
</gene>
<reference evidence="1 2" key="1">
    <citation type="submission" date="2015-11" db="EMBL/GenBank/DDBJ databases">
        <title>Bacteriophage PPPL-1 effective to Pseudomonas syringae pathovars.</title>
        <authorList>
            <person name="Yu J.-G."/>
            <person name="Lim J.-A."/>
            <person name="Heu S."/>
            <person name="Oh C.-S."/>
        </authorList>
    </citation>
    <scope>NUCLEOTIDE SEQUENCE [LARGE SCALE GENOMIC DNA]</scope>
</reference>
<dbReference type="RefSeq" id="YP_009187972.1">
    <property type="nucleotide sequence ID" value="NC_028661.1"/>
</dbReference>
<evidence type="ECO:0000313" key="2">
    <source>
        <dbReference type="Proteomes" id="UP000203372"/>
    </source>
</evidence>
<name>A0A0S2MVM7_9CAUD</name>
<organism evidence="1 2">
    <name type="scientific">Pseudomonas phage PPPL-1</name>
    <dbReference type="NCBI Taxonomy" id="1755692"/>
    <lineage>
        <taxon>Viruses</taxon>
        <taxon>Duplodnaviria</taxon>
        <taxon>Heunggongvirae</taxon>
        <taxon>Uroviricota</taxon>
        <taxon>Caudoviricetes</taxon>
        <taxon>Autographivirales</taxon>
        <taxon>Autotranscriptaviridae</taxon>
        <taxon>Studiervirinae</taxon>
        <taxon>Hennigervirus</taxon>
        <taxon>Hennigervirus PPPL1</taxon>
        <taxon>Ghunavirus PPPL1</taxon>
    </lineage>
</organism>
<evidence type="ECO:0000313" key="1">
    <source>
        <dbReference type="EMBL" id="ALO79987.1"/>
    </source>
</evidence>